<accession>A0ACC4BXW3</accession>
<protein>
    <submittedName>
        <fullName evidence="1">Uncharacterized protein</fullName>
    </submittedName>
</protein>
<evidence type="ECO:0000313" key="1">
    <source>
        <dbReference type="EMBL" id="KAL3583066.1"/>
    </source>
</evidence>
<sequence length="171" mass="20209">MGFLRKQTRDLHNRDSPSNWKKSKPSWMDWKVWEEMCDRWFGHDYEKIREKNWQNRHYNDSSDAGAPTTYAREVEGRSETKLHSGLQPTLVGKGALYSRQSILLLLHMCNEPAPTEIMTLQKELRDHAQFMDSRFNSFEDHLEDILRRKGFSLPNSQPPQDSDEDRQDKGL</sequence>
<keyword evidence="2" id="KW-1185">Reference proteome</keyword>
<organism evidence="1 2">
    <name type="scientific">Populus alba</name>
    <name type="common">White poplar</name>
    <dbReference type="NCBI Taxonomy" id="43335"/>
    <lineage>
        <taxon>Eukaryota</taxon>
        <taxon>Viridiplantae</taxon>
        <taxon>Streptophyta</taxon>
        <taxon>Embryophyta</taxon>
        <taxon>Tracheophyta</taxon>
        <taxon>Spermatophyta</taxon>
        <taxon>Magnoliopsida</taxon>
        <taxon>eudicotyledons</taxon>
        <taxon>Gunneridae</taxon>
        <taxon>Pentapetalae</taxon>
        <taxon>rosids</taxon>
        <taxon>fabids</taxon>
        <taxon>Malpighiales</taxon>
        <taxon>Salicaceae</taxon>
        <taxon>Saliceae</taxon>
        <taxon>Populus</taxon>
    </lineage>
</organism>
<gene>
    <name evidence="1" type="ORF">D5086_017398</name>
</gene>
<dbReference type="EMBL" id="RCHU02000008">
    <property type="protein sequence ID" value="KAL3583066.1"/>
    <property type="molecule type" value="Genomic_DNA"/>
</dbReference>
<evidence type="ECO:0000313" key="2">
    <source>
        <dbReference type="Proteomes" id="UP000309997"/>
    </source>
</evidence>
<comment type="caution">
    <text evidence="1">The sequence shown here is derived from an EMBL/GenBank/DDBJ whole genome shotgun (WGS) entry which is preliminary data.</text>
</comment>
<reference evidence="1 2" key="1">
    <citation type="journal article" date="2024" name="Plant Biotechnol. J.">
        <title>Genome and CRISPR/Cas9 system of a widespread forest tree (Populus alba) in the world.</title>
        <authorList>
            <person name="Liu Y.J."/>
            <person name="Jiang P.F."/>
            <person name="Han X.M."/>
            <person name="Li X.Y."/>
            <person name="Wang H.M."/>
            <person name="Wang Y.J."/>
            <person name="Wang X.X."/>
            <person name="Zeng Q.Y."/>
        </authorList>
    </citation>
    <scope>NUCLEOTIDE SEQUENCE [LARGE SCALE GENOMIC DNA]</scope>
    <source>
        <strain evidence="2">cv. PAL-ZL1</strain>
    </source>
</reference>
<dbReference type="Proteomes" id="UP000309997">
    <property type="component" value="Unassembled WGS sequence"/>
</dbReference>
<name>A0ACC4BXW3_POPAL</name>
<proteinExistence type="predicted"/>